<reference evidence="1" key="2">
    <citation type="submission" date="2013-04" db="UniProtKB">
        <authorList>
            <consortium name="EnsemblPlants"/>
        </authorList>
    </citation>
    <scope>IDENTIFICATION</scope>
</reference>
<reference evidence="1" key="1">
    <citation type="journal article" date="2013" name="Nat. Commun.">
        <title>Whole-genome sequencing of Oryza brachyantha reveals mechanisms underlying Oryza genome evolution.</title>
        <authorList>
            <person name="Chen J."/>
            <person name="Huang Q."/>
            <person name="Gao D."/>
            <person name="Wang J."/>
            <person name="Lang Y."/>
            <person name="Liu T."/>
            <person name="Li B."/>
            <person name="Bai Z."/>
            <person name="Luis Goicoechea J."/>
            <person name="Liang C."/>
            <person name="Chen C."/>
            <person name="Zhang W."/>
            <person name="Sun S."/>
            <person name="Liao Y."/>
            <person name="Zhang X."/>
            <person name="Yang L."/>
            <person name="Song C."/>
            <person name="Wang M."/>
            <person name="Shi J."/>
            <person name="Liu G."/>
            <person name="Liu J."/>
            <person name="Zhou H."/>
            <person name="Zhou W."/>
            <person name="Yu Q."/>
            <person name="An N."/>
            <person name="Chen Y."/>
            <person name="Cai Q."/>
            <person name="Wang B."/>
            <person name="Liu B."/>
            <person name="Min J."/>
            <person name="Huang Y."/>
            <person name="Wu H."/>
            <person name="Li Z."/>
            <person name="Zhang Y."/>
            <person name="Yin Y."/>
            <person name="Song W."/>
            <person name="Jiang J."/>
            <person name="Jackson S.A."/>
            <person name="Wing R.A."/>
            <person name="Wang J."/>
            <person name="Chen M."/>
        </authorList>
    </citation>
    <scope>NUCLEOTIDE SEQUENCE [LARGE SCALE GENOMIC DNA]</scope>
    <source>
        <strain evidence="1">cv. IRGC 101232</strain>
    </source>
</reference>
<dbReference type="HOGENOM" id="CLU_2472670_0_0_1"/>
<dbReference type="Gramene" id="OB07G22620.1">
    <property type="protein sequence ID" value="OB07G22620.1"/>
    <property type="gene ID" value="OB07G22620"/>
</dbReference>
<dbReference type="AlphaFoldDB" id="J3MLI0"/>
<evidence type="ECO:0000313" key="1">
    <source>
        <dbReference type="EnsemblPlants" id="OB07G22620.1"/>
    </source>
</evidence>
<accession>J3MLI0</accession>
<dbReference type="Proteomes" id="UP000006038">
    <property type="component" value="Chromosome 7"/>
</dbReference>
<protein>
    <submittedName>
        <fullName evidence="1">Uncharacterized protein</fullName>
    </submittedName>
</protein>
<dbReference type="EnsemblPlants" id="OB07G22620.1">
    <property type="protein sequence ID" value="OB07G22620.1"/>
    <property type="gene ID" value="OB07G22620"/>
</dbReference>
<organism evidence="1">
    <name type="scientific">Oryza brachyantha</name>
    <name type="common">malo sina</name>
    <dbReference type="NCBI Taxonomy" id="4533"/>
    <lineage>
        <taxon>Eukaryota</taxon>
        <taxon>Viridiplantae</taxon>
        <taxon>Streptophyta</taxon>
        <taxon>Embryophyta</taxon>
        <taxon>Tracheophyta</taxon>
        <taxon>Spermatophyta</taxon>
        <taxon>Magnoliopsida</taxon>
        <taxon>Liliopsida</taxon>
        <taxon>Poales</taxon>
        <taxon>Poaceae</taxon>
        <taxon>BOP clade</taxon>
        <taxon>Oryzoideae</taxon>
        <taxon>Oryzeae</taxon>
        <taxon>Oryzinae</taxon>
        <taxon>Oryza</taxon>
    </lineage>
</organism>
<proteinExistence type="predicted"/>
<sequence length="88" mass="10074">MLGKVDTDKARALSNICLPEFSKEPVLTNNTRYINCFFLVFYLAQGFKIESTTIAAMTRSMMMAMNMHFLDFFCRLFASRSASLPPCR</sequence>
<evidence type="ECO:0000313" key="2">
    <source>
        <dbReference type="Proteomes" id="UP000006038"/>
    </source>
</evidence>
<keyword evidence="2" id="KW-1185">Reference proteome</keyword>
<name>J3MLI0_ORYBR</name>